<feature type="non-terminal residue" evidence="1">
    <location>
        <position position="57"/>
    </location>
</feature>
<dbReference type="Gene3D" id="3.40.50.300">
    <property type="entry name" value="P-loop containing nucleotide triphosphate hydrolases"/>
    <property type="match status" value="1"/>
</dbReference>
<gene>
    <name evidence="1" type="ORF">MNBD_PLANCTO03-1500</name>
</gene>
<organism evidence="1">
    <name type="scientific">hydrothermal vent metagenome</name>
    <dbReference type="NCBI Taxonomy" id="652676"/>
    <lineage>
        <taxon>unclassified sequences</taxon>
        <taxon>metagenomes</taxon>
        <taxon>ecological metagenomes</taxon>
    </lineage>
</organism>
<name>A0A3B1E4X7_9ZZZZ</name>
<dbReference type="EMBL" id="UOGK01000118">
    <property type="protein sequence ID" value="VAX37757.1"/>
    <property type="molecule type" value="Genomic_DNA"/>
</dbReference>
<evidence type="ECO:0000313" key="1">
    <source>
        <dbReference type="EMBL" id="VAX37757.1"/>
    </source>
</evidence>
<evidence type="ECO:0008006" key="2">
    <source>
        <dbReference type="Google" id="ProtNLM"/>
    </source>
</evidence>
<dbReference type="SUPFAM" id="SSF52540">
    <property type="entry name" value="P-loop containing nucleoside triphosphate hydrolases"/>
    <property type="match status" value="1"/>
</dbReference>
<sequence>MAAIPLPFFGRQTELEALRIRCAEPGLTIVKGPPKIGKTRLLREFKERTRKDNSRRI</sequence>
<dbReference type="InterPro" id="IPR027417">
    <property type="entry name" value="P-loop_NTPase"/>
</dbReference>
<proteinExistence type="predicted"/>
<protein>
    <recommendedName>
        <fullName evidence="2">Orc1-like AAA ATPase domain-containing protein</fullName>
    </recommendedName>
</protein>
<accession>A0A3B1E4X7</accession>
<reference evidence="1" key="1">
    <citation type="submission" date="2018-06" db="EMBL/GenBank/DDBJ databases">
        <authorList>
            <person name="Zhirakovskaya E."/>
        </authorList>
    </citation>
    <scope>NUCLEOTIDE SEQUENCE</scope>
</reference>
<dbReference type="AlphaFoldDB" id="A0A3B1E4X7"/>